<evidence type="ECO:0000256" key="1">
    <source>
        <dbReference type="ARBA" id="ARBA00004348"/>
    </source>
</evidence>
<dbReference type="PROSITE" id="PS00523">
    <property type="entry name" value="SULFATASE_1"/>
    <property type="match status" value="1"/>
</dbReference>
<dbReference type="InterPro" id="IPR024609">
    <property type="entry name" value="Extracellular_sulfatase_C"/>
</dbReference>
<dbReference type="GO" id="GO:0060384">
    <property type="term" value="P:innervation"/>
    <property type="evidence" value="ECO:0007669"/>
    <property type="project" value="UniProtKB-UniRule"/>
</dbReference>
<name>A0AAD4U329_OVIAM</name>
<dbReference type="Pfam" id="PF12548">
    <property type="entry name" value="DUF3740"/>
    <property type="match status" value="1"/>
</dbReference>
<dbReference type="GO" id="GO:0005783">
    <property type="term" value="C:endoplasmic reticulum"/>
    <property type="evidence" value="ECO:0007669"/>
    <property type="project" value="UniProtKB-SubCell"/>
</dbReference>
<evidence type="ECO:0000259" key="18">
    <source>
        <dbReference type="Pfam" id="PF00884"/>
    </source>
</evidence>
<feature type="binding site" description="via 3-oxoalanine" evidence="15">
    <location>
        <position position="133"/>
    </location>
    <ligand>
        <name>Ca(2+)</name>
        <dbReference type="ChEBI" id="CHEBI:29108"/>
    </ligand>
</feature>
<feature type="domain" description="Sulfatase N-terminal" evidence="18">
    <location>
        <begin position="89"/>
        <end position="419"/>
    </location>
</feature>
<accession>A0AAD4U329</accession>
<evidence type="ECO:0000256" key="11">
    <source>
        <dbReference type="ARBA" id="ARBA00048030"/>
    </source>
</evidence>
<dbReference type="GO" id="GO:0002063">
    <property type="term" value="P:chondrocyte development"/>
    <property type="evidence" value="ECO:0007669"/>
    <property type="project" value="UniProtKB-UniRule"/>
</dbReference>
<dbReference type="FunFam" id="3.40.720.10:FF:000003">
    <property type="entry name" value="Extracellular sulfatase"/>
    <property type="match status" value="1"/>
</dbReference>
<evidence type="ECO:0000256" key="3">
    <source>
        <dbReference type="ARBA" id="ARBA00022723"/>
    </source>
</evidence>
<keyword evidence="9" id="KW-0325">Glycoprotein</keyword>
<evidence type="ECO:0000259" key="19">
    <source>
        <dbReference type="Pfam" id="PF12548"/>
    </source>
</evidence>
<reference evidence="20" key="1">
    <citation type="submission" date="2022-03" db="EMBL/GenBank/DDBJ databases">
        <title>Genomic analyses of argali, domestic sheep and their hybrids provide insights into chromosomal evolution, heterosis and genetic basis of agronomic traits.</title>
        <authorList>
            <person name="Li M."/>
        </authorList>
    </citation>
    <scope>NUCLEOTIDE SEQUENCE</scope>
    <source>
        <strain evidence="20">CAU-MHL-2022a</strain>
        <tissue evidence="20">Skin</tissue>
    </source>
</reference>
<evidence type="ECO:0000256" key="2">
    <source>
        <dbReference type="ARBA" id="ARBA00008779"/>
    </source>
</evidence>
<dbReference type="AlphaFoldDB" id="A0AAD4U329"/>
<protein>
    <recommendedName>
        <fullName evidence="12">Extracellular sulfatase</fullName>
        <ecNumber evidence="12">3.1.6.-</ecNumber>
    </recommendedName>
</protein>
<feature type="modified residue" description="3-oxoalanine (Cys)" evidence="13">
    <location>
        <position position="133"/>
    </location>
</feature>
<evidence type="ECO:0000256" key="9">
    <source>
        <dbReference type="ARBA" id="ARBA00023180"/>
    </source>
</evidence>
<dbReference type="PIRSF" id="PIRSF036665">
    <property type="entry name" value="Sulf1"/>
    <property type="match status" value="1"/>
</dbReference>
<dbReference type="GO" id="GO:0035860">
    <property type="term" value="P:glial cell-derived neurotrophic factor receptor signaling pathway"/>
    <property type="evidence" value="ECO:0007669"/>
    <property type="project" value="UniProtKB-UniRule"/>
</dbReference>
<comment type="caution">
    <text evidence="20">The sequence shown here is derived from an EMBL/GenBank/DDBJ whole genome shotgun (WGS) entry which is preliminary data.</text>
</comment>
<feature type="coiled-coil region" evidence="16">
    <location>
        <begin position="668"/>
        <end position="695"/>
    </location>
</feature>
<dbReference type="InterPro" id="IPR017850">
    <property type="entry name" value="Alkaline_phosphatase_core_sf"/>
</dbReference>
<keyword evidence="3 12" id="KW-0479">Metal-binding</keyword>
<feature type="binding site" evidence="15">
    <location>
        <position position="362"/>
    </location>
    <ligand>
        <name>Ca(2+)</name>
        <dbReference type="ChEBI" id="CHEBI:29108"/>
    </ligand>
</feature>
<dbReference type="SUPFAM" id="SSF53649">
    <property type="entry name" value="Alkaline phosphatase-like"/>
    <property type="match status" value="2"/>
</dbReference>
<dbReference type="GO" id="GO:0005509">
    <property type="term" value="F:calcium ion binding"/>
    <property type="evidence" value="ECO:0007669"/>
    <property type="project" value="UniProtKB-UniRule"/>
</dbReference>
<keyword evidence="6 12" id="KW-0256">Endoplasmic reticulum</keyword>
<dbReference type="InterPro" id="IPR014615">
    <property type="entry name" value="Extracellular_sulfatase"/>
</dbReference>
<dbReference type="GO" id="GO:0060348">
    <property type="term" value="P:bone development"/>
    <property type="evidence" value="ECO:0007669"/>
    <property type="project" value="UniProtKB-UniRule"/>
</dbReference>
<keyword evidence="21" id="KW-1185">Reference proteome</keyword>
<feature type="binding site" evidence="15">
    <location>
        <position position="97"/>
    </location>
    <ligand>
        <name>Ca(2+)</name>
        <dbReference type="ChEBI" id="CHEBI:29108"/>
    </ligand>
</feature>
<proteinExistence type="inferred from homology"/>
<dbReference type="GO" id="GO:0005886">
    <property type="term" value="C:plasma membrane"/>
    <property type="evidence" value="ECO:0007669"/>
    <property type="project" value="TreeGrafter"/>
</dbReference>
<evidence type="ECO:0000256" key="4">
    <source>
        <dbReference type="ARBA" id="ARBA00022729"/>
    </source>
</evidence>
<dbReference type="Pfam" id="PF00884">
    <property type="entry name" value="Sulfatase"/>
    <property type="match status" value="1"/>
</dbReference>
<evidence type="ECO:0000256" key="8">
    <source>
        <dbReference type="ARBA" id="ARBA00023034"/>
    </source>
</evidence>
<dbReference type="EMBL" id="JAKZEL010000013">
    <property type="protein sequence ID" value="KAI4538583.1"/>
    <property type="molecule type" value="Genomic_DNA"/>
</dbReference>
<comment type="catalytic activity">
    <reaction evidence="10">
        <text>Hydrolysis of the 6-sulfate groups of the N-acetyl-D-glucosamine 6-sulfate units of heparan sulfate and keratan sulfate.</text>
        <dbReference type="EC" id="3.1.6.14"/>
    </reaction>
</comment>
<dbReference type="CDD" id="cd16147">
    <property type="entry name" value="G6S"/>
    <property type="match status" value="1"/>
</dbReference>
<dbReference type="Proteomes" id="UP001214576">
    <property type="component" value="Unassembled WGS sequence"/>
</dbReference>
<comment type="function">
    <text evidence="12">Exhibits arylsulfatase activity and highly specific endoglucosamine-6-sulfatase activity. It can remove sulfate from the C-6 position of glucosamine within specific subregions of intact heparin.</text>
</comment>
<feature type="domain" description="Extracellular sulfatase C-terminal" evidence="19">
    <location>
        <begin position="572"/>
        <end position="704"/>
    </location>
</feature>
<dbReference type="GO" id="GO:0004065">
    <property type="term" value="F:arylsulfatase activity"/>
    <property type="evidence" value="ECO:0007669"/>
    <property type="project" value="UniProtKB-UniRule"/>
</dbReference>
<comment type="cofactor">
    <cofactor evidence="15">
        <name>Ca(2+)</name>
        <dbReference type="ChEBI" id="CHEBI:29108"/>
    </cofactor>
    <text evidence="15">Binds 1 Ca(2+) ion per subunit.</text>
</comment>
<evidence type="ECO:0000256" key="14">
    <source>
        <dbReference type="PIRSR" id="PIRSR036665-51"/>
    </source>
</evidence>
<dbReference type="EC" id="3.1.6.-" evidence="12"/>
<dbReference type="GO" id="GO:0010575">
    <property type="term" value="P:positive regulation of vascular endothelial growth factor production"/>
    <property type="evidence" value="ECO:0007669"/>
    <property type="project" value="TreeGrafter"/>
</dbReference>
<comment type="similarity">
    <text evidence="2 12">Belongs to the sulfatase family.</text>
</comment>
<comment type="PTM">
    <text evidence="13">The conversion to 3-oxoalanine (also known as C-formylglycine, FGly), of a serine or cysteine residue in prokaryotes and of a cysteine residue in eukaryotes, is critical for catalytic activity.</text>
</comment>
<gene>
    <name evidence="20" type="ORF">MG293_011986</name>
</gene>
<dbReference type="GO" id="GO:0014846">
    <property type="term" value="P:esophagus smooth muscle contraction"/>
    <property type="evidence" value="ECO:0007669"/>
    <property type="project" value="UniProtKB-UniRule"/>
</dbReference>
<evidence type="ECO:0000256" key="7">
    <source>
        <dbReference type="ARBA" id="ARBA00022837"/>
    </source>
</evidence>
<evidence type="ECO:0000256" key="15">
    <source>
        <dbReference type="PIRSR" id="PIRSR036665-52"/>
    </source>
</evidence>
<keyword evidence="4" id="KW-0732">Signal</keyword>
<dbReference type="PANTHER" id="PTHR43108:SF4">
    <property type="entry name" value="EXTRACELLULAR SULFATASE SULF-2"/>
    <property type="match status" value="1"/>
</dbReference>
<comment type="catalytic activity">
    <reaction evidence="11">
        <text>an aryl sulfate + H2O = a phenol + sulfate + H(+)</text>
        <dbReference type="Rhea" id="RHEA:17261"/>
        <dbReference type="ChEBI" id="CHEBI:15377"/>
        <dbReference type="ChEBI" id="CHEBI:15378"/>
        <dbReference type="ChEBI" id="CHEBI:16189"/>
        <dbReference type="ChEBI" id="CHEBI:33853"/>
        <dbReference type="ChEBI" id="CHEBI:140317"/>
        <dbReference type="EC" id="3.1.6.1"/>
    </reaction>
</comment>
<evidence type="ECO:0000256" key="5">
    <source>
        <dbReference type="ARBA" id="ARBA00022801"/>
    </source>
</evidence>
<evidence type="ECO:0000313" key="21">
    <source>
        <dbReference type="Proteomes" id="UP001214576"/>
    </source>
</evidence>
<evidence type="ECO:0000256" key="10">
    <source>
        <dbReference type="ARBA" id="ARBA00034997"/>
    </source>
</evidence>
<feature type="region of interest" description="Disordered" evidence="17">
    <location>
        <begin position="590"/>
        <end position="633"/>
    </location>
</feature>
<dbReference type="InterPro" id="IPR000917">
    <property type="entry name" value="Sulfatase_N"/>
</dbReference>
<feature type="binding site" evidence="15">
    <location>
        <position position="98"/>
    </location>
    <ligand>
        <name>Ca(2+)</name>
        <dbReference type="ChEBI" id="CHEBI:29108"/>
    </ligand>
</feature>
<dbReference type="GO" id="GO:0030177">
    <property type="term" value="P:positive regulation of Wnt signaling pathway"/>
    <property type="evidence" value="ECO:0007669"/>
    <property type="project" value="UniProtKB-UniRule"/>
</dbReference>
<dbReference type="GO" id="GO:0048706">
    <property type="term" value="P:embryonic skeletal system development"/>
    <property type="evidence" value="ECO:0007669"/>
    <property type="project" value="UniProtKB-UniRule"/>
</dbReference>
<dbReference type="GO" id="GO:0009986">
    <property type="term" value="C:cell surface"/>
    <property type="evidence" value="ECO:0007669"/>
    <property type="project" value="UniProtKB-SubCell"/>
</dbReference>
<dbReference type="GO" id="GO:0032836">
    <property type="term" value="P:glomerular basement membrane development"/>
    <property type="evidence" value="ECO:0007669"/>
    <property type="project" value="TreeGrafter"/>
</dbReference>
<evidence type="ECO:0000256" key="12">
    <source>
        <dbReference type="PIRNR" id="PIRNR036665"/>
    </source>
</evidence>
<dbReference type="PANTHER" id="PTHR43108">
    <property type="entry name" value="N-ACETYLGLUCOSAMINE-6-SULFATASE FAMILY MEMBER"/>
    <property type="match status" value="1"/>
</dbReference>
<comment type="subcellular location">
    <subcellularLocation>
        <location evidence="12">Endoplasmic reticulum</location>
    </subcellularLocation>
    <subcellularLocation>
        <location evidence="1 12">Golgi apparatus</location>
        <location evidence="1 12">Golgi stack</location>
    </subcellularLocation>
    <subcellularLocation>
        <location evidence="12">Cell surface</location>
    </subcellularLocation>
</comment>
<dbReference type="GO" id="GO:0030201">
    <property type="term" value="P:heparan sulfate proteoglycan metabolic process"/>
    <property type="evidence" value="ECO:0007669"/>
    <property type="project" value="UniProtKB-UniRule"/>
</dbReference>
<evidence type="ECO:0000256" key="16">
    <source>
        <dbReference type="SAM" id="Coils"/>
    </source>
</evidence>
<dbReference type="GO" id="GO:0040037">
    <property type="term" value="P:negative regulation of fibroblast growth factor receptor signaling pathway"/>
    <property type="evidence" value="ECO:0007669"/>
    <property type="project" value="UniProtKB-UniRule"/>
</dbReference>
<keyword evidence="7 12" id="KW-0106">Calcium</keyword>
<feature type="binding site" evidence="15">
    <location>
        <position position="363"/>
    </location>
    <ligand>
        <name>Ca(2+)</name>
        <dbReference type="ChEBI" id="CHEBI:29108"/>
    </ligand>
</feature>
<feature type="active site" description="Nucleophile" evidence="14">
    <location>
        <position position="133"/>
    </location>
</feature>
<dbReference type="Gene3D" id="3.40.720.10">
    <property type="entry name" value="Alkaline Phosphatase, subunit A"/>
    <property type="match status" value="1"/>
</dbReference>
<keyword evidence="5 12" id="KW-0378">Hydrolase</keyword>
<dbReference type="GO" id="GO:0005795">
    <property type="term" value="C:Golgi stack"/>
    <property type="evidence" value="ECO:0007669"/>
    <property type="project" value="UniProtKB-SubCell"/>
</dbReference>
<keyword evidence="8 12" id="KW-0333">Golgi apparatus</keyword>
<evidence type="ECO:0000256" key="6">
    <source>
        <dbReference type="ARBA" id="ARBA00022824"/>
    </source>
</evidence>
<evidence type="ECO:0000256" key="17">
    <source>
        <dbReference type="SAM" id="MobiDB-lite"/>
    </source>
</evidence>
<organism evidence="20 21">
    <name type="scientific">Ovis ammon polii</name>
    <dbReference type="NCBI Taxonomy" id="230172"/>
    <lineage>
        <taxon>Eukaryota</taxon>
        <taxon>Metazoa</taxon>
        <taxon>Chordata</taxon>
        <taxon>Craniata</taxon>
        <taxon>Vertebrata</taxon>
        <taxon>Euteleostomi</taxon>
        <taxon>Mammalia</taxon>
        <taxon>Eutheria</taxon>
        <taxon>Laurasiatheria</taxon>
        <taxon>Artiodactyla</taxon>
        <taxon>Ruminantia</taxon>
        <taxon>Pecora</taxon>
        <taxon>Bovidae</taxon>
        <taxon>Caprinae</taxon>
        <taxon>Ovis</taxon>
    </lineage>
</organism>
<keyword evidence="16" id="KW-0175">Coiled coil</keyword>
<dbReference type="GO" id="GO:0008449">
    <property type="term" value="F:N-acetylglucosamine-6-sulfatase activity"/>
    <property type="evidence" value="ECO:0007669"/>
    <property type="project" value="UniProtKB-UniRule"/>
</dbReference>
<evidence type="ECO:0000313" key="20">
    <source>
        <dbReference type="EMBL" id="KAI4538583.1"/>
    </source>
</evidence>
<sequence length="910" mass="104577">MWAAGVKVNQVALWGAQRTVSSTPEAPAHLARTFLAAAYQTLAADSGRSNVPSGRVLEAVFSLLDGSAAFLSHHRLKGRFQRDRRNIRPNIILVLTDDQDVELGSMQVMNKTRRIMEQGGAHFINAFVTTPMCCPSRSSILTGKYVHNHNTYTNNENCSSPSWQAQHESRTFAVYLNSTGYRTAFFGKYLNEYNGSYVPPGWKEWVGLLKNSRFYNYTLCRNGVKEKHGFDYSKDYLTDLITNDSVSFFRTSKKMYPHRPVLMVISHAAPHGPEDSAPQYSSLFPNASQHITPSYNYAPNPDKHWIMRYTGPMKPIHMQFTNMLQRKRLQTLLSVDDSMETIYNMLVETGELDNTYIVYTADHGYHIGQFGLVKGKSMPYEFDIRVPFYVRGPNVEAGSLNPHIVLNIDLAPTILDIAGLDIPSDMDGKSILKLLDTERPANRFHLKKKLRVWRDSFLVERGKLLHKRDGDKVDAQEENFLPKYQRVKDLCQRAEYQTACEQLGQKWQCVEDASGKLKLHKCKGPVRPGGRALSNLVPKYYMPGSEGCVCDSGDSQLTLAGHRKKLFKKKYKASYARNRSIRSVAVRGYHISPDDTSRPRNLTKRHWPGAPEDQDDRDGGDFSGTGGLPDYSAPNPIKVTHRCYILENGTVRCDLDLYKSLQAWKDHKLHIDHEIETLQNKIKNLREVRGHLKKKRPEECDCHKISYHSQHKGRLKHKGSSLHPFRKGLQEKDKLWLLREQKRKKKLRKLLKRLQNNDTCSMPGLTCFTHDNQHWQTAPLWTLGPFCACTSANNNTYWCMRTINETHNFLFCEFATGFLEYFDLNTDPYQLMNAVNTLDRDVLNQLHVQLMELRSCKGYKQCNPRTRNMDLGLKDGGSYEQYRQFQRRKWPEMKRPSSKSLGQLWEGWEG</sequence>
<dbReference type="InterPro" id="IPR024607">
    <property type="entry name" value="Sulfatase_CS"/>
</dbReference>
<dbReference type="GO" id="GO:0005539">
    <property type="term" value="F:glycosaminoglycan binding"/>
    <property type="evidence" value="ECO:0007669"/>
    <property type="project" value="TreeGrafter"/>
</dbReference>
<dbReference type="GO" id="GO:0005615">
    <property type="term" value="C:extracellular space"/>
    <property type="evidence" value="ECO:0007669"/>
    <property type="project" value="UniProtKB-UniRule"/>
</dbReference>
<evidence type="ECO:0000256" key="13">
    <source>
        <dbReference type="PIRSR" id="PIRSR036665-50"/>
    </source>
</evidence>